<organism evidence="2">
    <name type="scientific">marine metagenome</name>
    <dbReference type="NCBI Taxonomy" id="408172"/>
    <lineage>
        <taxon>unclassified sequences</taxon>
        <taxon>metagenomes</taxon>
        <taxon>ecological metagenomes</taxon>
    </lineage>
</organism>
<dbReference type="CDD" id="cd00207">
    <property type="entry name" value="fer2"/>
    <property type="match status" value="1"/>
</dbReference>
<dbReference type="Pfam" id="PF17651">
    <property type="entry name" value="Raco_middle"/>
    <property type="match status" value="1"/>
</dbReference>
<dbReference type="PROSITE" id="PS51085">
    <property type="entry name" value="2FE2S_FER_2"/>
    <property type="match status" value="1"/>
</dbReference>
<evidence type="ECO:0000313" key="2">
    <source>
        <dbReference type="EMBL" id="SVC12878.1"/>
    </source>
</evidence>
<dbReference type="InterPro" id="IPR041414">
    <property type="entry name" value="Raco-like_middle"/>
</dbReference>
<dbReference type="InterPro" id="IPR036010">
    <property type="entry name" value="2Fe-2S_ferredoxin-like_sf"/>
</dbReference>
<dbReference type="InterPro" id="IPR043129">
    <property type="entry name" value="ATPase_NBD"/>
</dbReference>
<dbReference type="SUPFAM" id="SSF53067">
    <property type="entry name" value="Actin-like ATPase domain"/>
    <property type="match status" value="1"/>
</dbReference>
<proteinExistence type="predicted"/>
<feature type="domain" description="2Fe-2S ferredoxin-type" evidence="1">
    <location>
        <begin position="98"/>
        <end position="187"/>
    </location>
</feature>
<dbReference type="Gene3D" id="3.30.420.480">
    <property type="entry name" value="Domain of unknown function (DUF4445)"/>
    <property type="match status" value="1"/>
</dbReference>
<dbReference type="InterPro" id="IPR042259">
    <property type="entry name" value="Raco-like_middle_sf"/>
</dbReference>
<dbReference type="SUPFAM" id="SSF54292">
    <property type="entry name" value="2Fe-2S ferredoxin-like"/>
    <property type="match status" value="1"/>
</dbReference>
<reference evidence="2" key="1">
    <citation type="submission" date="2018-05" db="EMBL/GenBank/DDBJ databases">
        <authorList>
            <person name="Lanie J.A."/>
            <person name="Ng W.-L."/>
            <person name="Kazmierczak K.M."/>
            <person name="Andrzejewski T.M."/>
            <person name="Davidsen T.M."/>
            <person name="Wayne K.J."/>
            <person name="Tettelin H."/>
            <person name="Glass J.I."/>
            <person name="Rusch D."/>
            <person name="Podicherti R."/>
            <person name="Tsui H.-C.T."/>
            <person name="Winkler M.E."/>
        </authorList>
    </citation>
    <scope>NUCLEOTIDE SEQUENCE</scope>
</reference>
<name>A0A382JM89_9ZZZZ</name>
<dbReference type="InterPro" id="IPR012675">
    <property type="entry name" value="Beta-grasp_dom_sf"/>
</dbReference>
<dbReference type="PANTHER" id="PTHR42895:SF2">
    <property type="entry name" value="IRON-SULFUR CLUSTER PROTEIN"/>
    <property type="match status" value="1"/>
</dbReference>
<sequence>MKKPEIQKIDKKEYQKRLDRITELFSSMTVHADEQSTYRCPYKNKEDRCTAKFGCRNQRKPDNRRELLICGGDDKLDYRQAWETEAVPDSTLIDIEYGMGTVTSDDRTCRLSVGKTIFDYADELAVQVPTSCFRTGQCHECIIEIKQGMEALQPRNETESFLQENYRLACQAVVSNADVDIDFSPLRRTPKILIDSNQTPIVDIDPIVICQNGVVYYDGEAIDKYRGHLYGLAIDLGTTTVVISLVDLENGKSITSSAFENPQRFGGSDIMNRISYDGVYHGELRKAIINAINHEILQMEEEFGFVRQEIYEIVVVGNSTMRDILFKLDVQSIGQKPYKSTIEQAYLAGERSTTSLVEKTRRLGIRANPKAKVYGLPLIASHVGADTAAVLAAVDMASQKETVMLVDVGTNTEVVIGHA</sequence>
<protein>
    <recommendedName>
        <fullName evidence="1">2Fe-2S ferredoxin-type domain-containing protein</fullName>
    </recommendedName>
</protein>
<dbReference type="AlphaFoldDB" id="A0A382JM89"/>
<evidence type="ECO:0000259" key="1">
    <source>
        <dbReference type="PROSITE" id="PS51085"/>
    </source>
</evidence>
<dbReference type="GO" id="GO:0051536">
    <property type="term" value="F:iron-sulfur cluster binding"/>
    <property type="evidence" value="ECO:0007669"/>
    <property type="project" value="InterPro"/>
</dbReference>
<dbReference type="InterPro" id="IPR001041">
    <property type="entry name" value="2Fe-2S_ferredoxin-type"/>
</dbReference>
<dbReference type="Gene3D" id="3.10.20.30">
    <property type="match status" value="1"/>
</dbReference>
<dbReference type="Pfam" id="PF00111">
    <property type="entry name" value="Fer2"/>
    <property type="match status" value="1"/>
</dbReference>
<feature type="non-terminal residue" evidence="2">
    <location>
        <position position="419"/>
    </location>
</feature>
<dbReference type="InterPro" id="IPR052911">
    <property type="entry name" value="Corrinoid_activation_enz"/>
</dbReference>
<gene>
    <name evidence="2" type="ORF">METZ01_LOCUS265732</name>
</gene>
<accession>A0A382JM89</accession>
<dbReference type="EMBL" id="UINC01075060">
    <property type="protein sequence ID" value="SVC12878.1"/>
    <property type="molecule type" value="Genomic_DNA"/>
</dbReference>
<dbReference type="PANTHER" id="PTHR42895">
    <property type="entry name" value="IRON-SULFUR CLUSTER-BINDING PROTEIN-RELATED"/>
    <property type="match status" value="1"/>
</dbReference>